<proteinExistence type="inferred from homology"/>
<keyword evidence="4 7" id="KW-1133">Transmembrane helix</keyword>
<comment type="similarity">
    <text evidence="6">Belongs to the exbB/tolQ family.</text>
</comment>
<dbReference type="GO" id="GO:0005886">
    <property type="term" value="C:plasma membrane"/>
    <property type="evidence" value="ECO:0007669"/>
    <property type="project" value="UniProtKB-SubCell"/>
</dbReference>
<sequence>MAWNATKQIATPYTVQPKLTLTSSTDLSSDLPVVALDVTRGALLEQLANNPTLSQRIEQGGVVGKIIIGLLLVGLLIGVYRAFVLMSIKSKINKQLKDVSNPTDNNPLGRVMLVHKEDQSPTIEALELRLLEAVMDEQESLEQGISTIKLLAALAPMLGLLGTVTGMIDTFQTITQFGNADPRIMQAASRWHLSRPFLV</sequence>
<gene>
    <name evidence="9" type="ORF">JCM19231_690</name>
</gene>
<evidence type="ECO:0000256" key="6">
    <source>
        <dbReference type="RuleBase" id="RU004057"/>
    </source>
</evidence>
<dbReference type="PANTHER" id="PTHR30625">
    <property type="entry name" value="PROTEIN TOLQ"/>
    <property type="match status" value="1"/>
</dbReference>
<accession>A0A0B8P0S5</accession>
<evidence type="ECO:0000256" key="3">
    <source>
        <dbReference type="ARBA" id="ARBA00022692"/>
    </source>
</evidence>
<keyword evidence="10" id="KW-1185">Reference proteome</keyword>
<evidence type="ECO:0000259" key="8">
    <source>
        <dbReference type="Pfam" id="PF01618"/>
    </source>
</evidence>
<keyword evidence="5 7" id="KW-0472">Membrane</keyword>
<keyword evidence="2" id="KW-1003">Cell membrane</keyword>
<comment type="subcellular location">
    <subcellularLocation>
        <location evidence="1">Cell membrane</location>
        <topology evidence="1">Multi-pass membrane protein</topology>
    </subcellularLocation>
    <subcellularLocation>
        <location evidence="6">Membrane</location>
        <topology evidence="6">Multi-pass membrane protein</topology>
    </subcellularLocation>
</comment>
<evidence type="ECO:0000313" key="9">
    <source>
        <dbReference type="EMBL" id="GAM56579.1"/>
    </source>
</evidence>
<evidence type="ECO:0000256" key="7">
    <source>
        <dbReference type="SAM" id="Phobius"/>
    </source>
</evidence>
<evidence type="ECO:0000256" key="5">
    <source>
        <dbReference type="ARBA" id="ARBA00023136"/>
    </source>
</evidence>
<name>A0A0B8P0S5_9VIBR</name>
<dbReference type="InterPro" id="IPR050790">
    <property type="entry name" value="ExbB/TolQ_transport"/>
</dbReference>
<protein>
    <submittedName>
        <fullName evidence="9">MotA/tolQ/exbB proton channel family protein</fullName>
    </submittedName>
</protein>
<dbReference type="GO" id="GO:0017038">
    <property type="term" value="P:protein import"/>
    <property type="evidence" value="ECO:0007669"/>
    <property type="project" value="TreeGrafter"/>
</dbReference>
<dbReference type="InterPro" id="IPR002898">
    <property type="entry name" value="MotA_ExbB_proton_chnl"/>
</dbReference>
<feature type="domain" description="MotA/TolQ/ExbB proton channel" evidence="8">
    <location>
        <begin position="118"/>
        <end position="184"/>
    </location>
</feature>
<evidence type="ECO:0000256" key="1">
    <source>
        <dbReference type="ARBA" id="ARBA00004651"/>
    </source>
</evidence>
<keyword evidence="6" id="KW-0653">Protein transport</keyword>
<keyword evidence="6" id="KW-0813">Transport</keyword>
<keyword evidence="3 7" id="KW-0812">Transmembrane</keyword>
<organism evidence="9 10">
    <name type="scientific">Vibrio ishigakensis</name>
    <dbReference type="NCBI Taxonomy" id="1481914"/>
    <lineage>
        <taxon>Bacteria</taxon>
        <taxon>Pseudomonadati</taxon>
        <taxon>Pseudomonadota</taxon>
        <taxon>Gammaproteobacteria</taxon>
        <taxon>Vibrionales</taxon>
        <taxon>Vibrionaceae</taxon>
        <taxon>Vibrio</taxon>
    </lineage>
</organism>
<evidence type="ECO:0000256" key="2">
    <source>
        <dbReference type="ARBA" id="ARBA00022475"/>
    </source>
</evidence>
<dbReference type="PANTHER" id="PTHR30625:SF11">
    <property type="entry name" value="MOTA_TOLQ_EXBB PROTON CHANNEL DOMAIN-CONTAINING PROTEIN"/>
    <property type="match status" value="1"/>
</dbReference>
<dbReference type="Proteomes" id="UP000031671">
    <property type="component" value="Unassembled WGS sequence"/>
</dbReference>
<reference evidence="9 10" key="2">
    <citation type="submission" date="2015-01" db="EMBL/GenBank/DDBJ databases">
        <authorList>
            <consortium name="NBRP consortium"/>
            <person name="Sawabe T."/>
            <person name="Meirelles P."/>
            <person name="Feng G."/>
            <person name="Sayaka M."/>
            <person name="Hattori M."/>
            <person name="Ohkuma M."/>
        </authorList>
    </citation>
    <scope>NUCLEOTIDE SEQUENCE [LARGE SCALE GENOMIC DNA]</scope>
    <source>
        <strain evidence="10">JCM 19231</strain>
    </source>
</reference>
<dbReference type="AlphaFoldDB" id="A0A0B8P0S5"/>
<evidence type="ECO:0000256" key="4">
    <source>
        <dbReference type="ARBA" id="ARBA00022989"/>
    </source>
</evidence>
<evidence type="ECO:0000313" key="10">
    <source>
        <dbReference type="Proteomes" id="UP000031671"/>
    </source>
</evidence>
<dbReference type="Pfam" id="PF01618">
    <property type="entry name" value="MotA_ExbB"/>
    <property type="match status" value="1"/>
</dbReference>
<reference evidence="9 10" key="1">
    <citation type="submission" date="2015-01" db="EMBL/GenBank/DDBJ databases">
        <title>Vibrio sp. C1 JCM 19231 whole genome shotgun sequence.</title>
        <authorList>
            <person name="Sawabe T."/>
            <person name="Meirelles P."/>
            <person name="Feng G."/>
            <person name="Sayaka M."/>
            <person name="Hattori M."/>
            <person name="Ohkuma M."/>
        </authorList>
    </citation>
    <scope>NUCLEOTIDE SEQUENCE [LARGE SCALE GENOMIC DNA]</scope>
    <source>
        <strain evidence="10">JCM 19231</strain>
    </source>
</reference>
<feature type="transmembrane region" description="Helical" evidence="7">
    <location>
        <begin position="66"/>
        <end position="88"/>
    </location>
</feature>
<dbReference type="EMBL" id="BBRZ01000032">
    <property type="protein sequence ID" value="GAM56579.1"/>
    <property type="molecule type" value="Genomic_DNA"/>
</dbReference>
<comment type="caution">
    <text evidence="9">The sequence shown here is derived from an EMBL/GenBank/DDBJ whole genome shotgun (WGS) entry which is preliminary data.</text>
</comment>